<evidence type="ECO:0000256" key="5">
    <source>
        <dbReference type="ARBA" id="ARBA00035648"/>
    </source>
</evidence>
<evidence type="ECO:0000256" key="4">
    <source>
        <dbReference type="ARBA" id="ARBA00022801"/>
    </source>
</evidence>
<dbReference type="InterPro" id="IPR013527">
    <property type="entry name" value="YicC-like_N"/>
</dbReference>
<sequence length="291" mass="34117">MQSMTGFGRGEYSGEGFQVRVEVKSLNHRFLEIICRLPRRYQILEERIRREVQNRFHRGRFEIQARVFGVPPDTARLFVDRGLLDQYLLHLRSLAAEYDLAGELSAGDLLHLREIFIQVEETPEIETLWSELAPALEKALEEVARMREKEGTYLREILLAHLQELDRWLAAIAERKENHLREAHRRLKERLQRLLADKGLDPMRLHQEAAILADRLDFSEELDRLYSHLRHFKEIMAASGPHGRKLDFLCQEMFREINTLSHKASSAEISHLAVEVKSVIEKVREQVQNLE</sequence>
<evidence type="ECO:0000313" key="9">
    <source>
        <dbReference type="EMBL" id="HFC97968.1"/>
    </source>
</evidence>
<reference evidence="9" key="1">
    <citation type="journal article" date="2020" name="mSystems">
        <title>Genome- and Community-Level Interaction Insights into Carbon Utilization and Element Cycling Functions of Hydrothermarchaeota in Hydrothermal Sediment.</title>
        <authorList>
            <person name="Zhou Z."/>
            <person name="Liu Y."/>
            <person name="Xu W."/>
            <person name="Pan J."/>
            <person name="Luo Z.H."/>
            <person name="Li M."/>
        </authorList>
    </citation>
    <scope>NUCLEOTIDE SEQUENCE [LARGE SCALE GENOMIC DNA]</scope>
    <source>
        <strain evidence="9">HyVt-483</strain>
    </source>
</reference>
<evidence type="ECO:0000259" key="8">
    <source>
        <dbReference type="Pfam" id="PF08340"/>
    </source>
</evidence>
<evidence type="ECO:0000256" key="6">
    <source>
        <dbReference type="SAM" id="Coils"/>
    </source>
</evidence>
<dbReference type="AlphaFoldDB" id="A0A7C3CYE7"/>
<comment type="caution">
    <text evidence="9">The sequence shown here is derived from an EMBL/GenBank/DDBJ whole genome shotgun (WGS) entry which is preliminary data.</text>
</comment>
<comment type="similarity">
    <text evidence="5">Belongs to the YicC/YloC family.</text>
</comment>
<dbReference type="Proteomes" id="UP000886043">
    <property type="component" value="Unassembled WGS sequence"/>
</dbReference>
<feature type="domain" description="Endoribonuclease YicC-like N-terminal" evidence="7">
    <location>
        <begin position="1"/>
        <end position="155"/>
    </location>
</feature>
<keyword evidence="6" id="KW-0175">Coiled coil</keyword>
<dbReference type="GO" id="GO:0004521">
    <property type="term" value="F:RNA endonuclease activity"/>
    <property type="evidence" value="ECO:0007669"/>
    <property type="project" value="InterPro"/>
</dbReference>
<evidence type="ECO:0000256" key="2">
    <source>
        <dbReference type="ARBA" id="ARBA00022722"/>
    </source>
</evidence>
<feature type="domain" description="Endoribonuclease YicC-like C-terminal" evidence="8">
    <location>
        <begin position="172"/>
        <end position="291"/>
    </location>
</feature>
<evidence type="ECO:0000256" key="3">
    <source>
        <dbReference type="ARBA" id="ARBA00022759"/>
    </source>
</evidence>
<evidence type="ECO:0000256" key="1">
    <source>
        <dbReference type="ARBA" id="ARBA00001968"/>
    </source>
</evidence>
<gene>
    <name evidence="9" type="ORF">ENJ40_05875</name>
</gene>
<dbReference type="InterPro" id="IPR005229">
    <property type="entry name" value="YicC/YloC-like"/>
</dbReference>
<keyword evidence="3" id="KW-0255">Endonuclease</keyword>
<feature type="coiled-coil region" evidence="6">
    <location>
        <begin position="170"/>
        <end position="197"/>
    </location>
</feature>
<proteinExistence type="inferred from homology"/>
<protein>
    <submittedName>
        <fullName evidence="9">YicC family protein</fullName>
    </submittedName>
</protein>
<keyword evidence="2" id="KW-0540">Nuclease</keyword>
<dbReference type="PANTHER" id="PTHR30636">
    <property type="entry name" value="UPF0701 PROTEIN YICC"/>
    <property type="match status" value="1"/>
</dbReference>
<dbReference type="NCBIfam" id="TIGR00255">
    <property type="entry name" value="YicC/YloC family endoribonuclease"/>
    <property type="match status" value="1"/>
</dbReference>
<keyword evidence="4" id="KW-0378">Hydrolase</keyword>
<dbReference type="EMBL" id="DRMH01000076">
    <property type="protein sequence ID" value="HFC97968.1"/>
    <property type="molecule type" value="Genomic_DNA"/>
</dbReference>
<dbReference type="GO" id="GO:0016787">
    <property type="term" value="F:hydrolase activity"/>
    <property type="evidence" value="ECO:0007669"/>
    <property type="project" value="UniProtKB-KW"/>
</dbReference>
<organism evidence="9">
    <name type="scientific">Thermosulfurimonas dismutans</name>
    <dbReference type="NCBI Taxonomy" id="999894"/>
    <lineage>
        <taxon>Bacteria</taxon>
        <taxon>Pseudomonadati</taxon>
        <taxon>Thermodesulfobacteriota</taxon>
        <taxon>Thermodesulfobacteria</taxon>
        <taxon>Thermodesulfobacteriales</taxon>
        <taxon>Thermodesulfobacteriaceae</taxon>
        <taxon>Thermosulfurimonas</taxon>
    </lineage>
</organism>
<dbReference type="InterPro" id="IPR013551">
    <property type="entry name" value="YicC-like_C"/>
</dbReference>
<evidence type="ECO:0000259" key="7">
    <source>
        <dbReference type="Pfam" id="PF03755"/>
    </source>
</evidence>
<dbReference type="Pfam" id="PF03755">
    <property type="entry name" value="YicC-like_N"/>
    <property type="match status" value="1"/>
</dbReference>
<accession>A0A7C3CYE7</accession>
<dbReference type="Pfam" id="PF08340">
    <property type="entry name" value="YicC-like_C"/>
    <property type="match status" value="1"/>
</dbReference>
<dbReference type="PANTHER" id="PTHR30636:SF3">
    <property type="entry name" value="UPF0701 PROTEIN YICC"/>
    <property type="match status" value="1"/>
</dbReference>
<name>A0A7C3CYE7_9BACT</name>
<comment type="cofactor">
    <cofactor evidence="1">
        <name>a divalent metal cation</name>
        <dbReference type="ChEBI" id="CHEBI:60240"/>
    </cofactor>
</comment>